<dbReference type="Pfam" id="PF00023">
    <property type="entry name" value="Ank"/>
    <property type="match status" value="1"/>
</dbReference>
<dbReference type="PROSITE" id="PS50088">
    <property type="entry name" value="ANK_REPEAT"/>
    <property type="match status" value="1"/>
</dbReference>
<reference evidence="5 6" key="1">
    <citation type="submission" date="2023-10" db="EMBL/GenBank/DDBJ databases">
        <title>Draft genome sequence of Xylaria bambusicola isolate GMP-LS, the root and basal stem rot pathogen of sugarcane in Indonesia.</title>
        <authorList>
            <person name="Selvaraj P."/>
            <person name="Muralishankar V."/>
            <person name="Muruganantham S."/>
            <person name="Sp S."/>
            <person name="Haryani S."/>
            <person name="Lau K.J.X."/>
            <person name="Naqvi N.I."/>
        </authorList>
    </citation>
    <scope>NUCLEOTIDE SEQUENCE [LARGE SCALE GENOMIC DNA]</scope>
    <source>
        <strain evidence="5">GMP-LS</strain>
    </source>
</reference>
<dbReference type="PANTHER" id="PTHR24171">
    <property type="entry name" value="ANKYRIN REPEAT DOMAIN-CONTAINING PROTEIN 39-RELATED"/>
    <property type="match status" value="1"/>
</dbReference>
<dbReference type="SMART" id="SM00248">
    <property type="entry name" value="ANK"/>
    <property type="match status" value="3"/>
</dbReference>
<feature type="region of interest" description="Disordered" evidence="4">
    <location>
        <begin position="177"/>
        <end position="202"/>
    </location>
</feature>
<feature type="repeat" description="ANK" evidence="3">
    <location>
        <begin position="113"/>
        <end position="145"/>
    </location>
</feature>
<gene>
    <name evidence="5" type="ORF">RRF57_012870</name>
</gene>
<dbReference type="Gene3D" id="1.25.40.20">
    <property type="entry name" value="Ankyrin repeat-containing domain"/>
    <property type="match status" value="1"/>
</dbReference>
<dbReference type="InterPro" id="IPR002110">
    <property type="entry name" value="Ankyrin_rpt"/>
</dbReference>
<organism evidence="5 6">
    <name type="scientific">Xylaria bambusicola</name>
    <dbReference type="NCBI Taxonomy" id="326684"/>
    <lineage>
        <taxon>Eukaryota</taxon>
        <taxon>Fungi</taxon>
        <taxon>Dikarya</taxon>
        <taxon>Ascomycota</taxon>
        <taxon>Pezizomycotina</taxon>
        <taxon>Sordariomycetes</taxon>
        <taxon>Xylariomycetidae</taxon>
        <taxon>Xylariales</taxon>
        <taxon>Xylariaceae</taxon>
        <taxon>Xylaria</taxon>
    </lineage>
</organism>
<feature type="compositionally biased region" description="Basic and acidic residues" evidence="4">
    <location>
        <begin position="183"/>
        <end position="202"/>
    </location>
</feature>
<evidence type="ECO:0000256" key="2">
    <source>
        <dbReference type="ARBA" id="ARBA00023043"/>
    </source>
</evidence>
<keyword evidence="2 3" id="KW-0040">ANK repeat</keyword>
<keyword evidence="6" id="KW-1185">Reference proteome</keyword>
<evidence type="ECO:0000256" key="1">
    <source>
        <dbReference type="ARBA" id="ARBA00022737"/>
    </source>
</evidence>
<accession>A0AAN7V039</accession>
<dbReference type="InterPro" id="IPR036770">
    <property type="entry name" value="Ankyrin_rpt-contain_sf"/>
</dbReference>
<dbReference type="EMBL" id="JAWHQM010000093">
    <property type="protein sequence ID" value="KAK5637158.1"/>
    <property type="molecule type" value="Genomic_DNA"/>
</dbReference>
<dbReference type="Pfam" id="PF12796">
    <property type="entry name" value="Ank_2"/>
    <property type="match status" value="1"/>
</dbReference>
<evidence type="ECO:0000256" key="3">
    <source>
        <dbReference type="PROSITE-ProRule" id="PRU00023"/>
    </source>
</evidence>
<sequence length="202" mass="21452">MAPSLSEEEIDDLVYLARTGEGAEFTELLQELATRESATAVNILTAAREEQSKATCLHMAAANGHAKTVTLILSHLPVPTKKSTAAVAPPEDTESEKTIVEAEPAYIDAQNSFGNTALHWACLGGHLDIVKLLLSRGASPAVANDKDQIPLDLAAFNNHMHIVDYFLAQSEDIEGDNAQEGGLAKETEEMDVAEDKTAGVGG</sequence>
<evidence type="ECO:0000313" key="6">
    <source>
        <dbReference type="Proteomes" id="UP001305414"/>
    </source>
</evidence>
<dbReference type="PROSITE" id="PS50297">
    <property type="entry name" value="ANK_REP_REGION"/>
    <property type="match status" value="1"/>
</dbReference>
<keyword evidence="1" id="KW-0677">Repeat</keyword>
<comment type="caution">
    <text evidence="5">The sequence shown here is derived from an EMBL/GenBank/DDBJ whole genome shotgun (WGS) entry which is preliminary data.</text>
</comment>
<dbReference type="AlphaFoldDB" id="A0AAN7V039"/>
<dbReference type="PANTHER" id="PTHR24171:SF9">
    <property type="entry name" value="ANKYRIN REPEAT DOMAIN-CONTAINING PROTEIN 39"/>
    <property type="match status" value="1"/>
</dbReference>
<evidence type="ECO:0000256" key="4">
    <source>
        <dbReference type="SAM" id="MobiDB-lite"/>
    </source>
</evidence>
<protein>
    <submittedName>
        <fullName evidence="5">Uncharacterized protein</fullName>
    </submittedName>
</protein>
<proteinExistence type="predicted"/>
<name>A0AAN7V039_9PEZI</name>
<dbReference type="Proteomes" id="UP001305414">
    <property type="component" value="Unassembled WGS sequence"/>
</dbReference>
<dbReference type="SUPFAM" id="SSF48403">
    <property type="entry name" value="Ankyrin repeat"/>
    <property type="match status" value="1"/>
</dbReference>
<evidence type="ECO:0000313" key="5">
    <source>
        <dbReference type="EMBL" id="KAK5637158.1"/>
    </source>
</evidence>